<dbReference type="AlphaFoldDB" id="A0A4C1YEW2"/>
<name>A0A4C1YEW2_EUMVA</name>
<feature type="compositionally biased region" description="Basic and acidic residues" evidence="1">
    <location>
        <begin position="46"/>
        <end position="61"/>
    </location>
</feature>
<keyword evidence="3" id="KW-1185">Reference proteome</keyword>
<dbReference type="Proteomes" id="UP000299102">
    <property type="component" value="Unassembled WGS sequence"/>
</dbReference>
<comment type="caution">
    <text evidence="2">The sequence shown here is derived from an EMBL/GenBank/DDBJ whole genome shotgun (WGS) entry which is preliminary data.</text>
</comment>
<evidence type="ECO:0000313" key="2">
    <source>
        <dbReference type="EMBL" id="GBP74931.1"/>
    </source>
</evidence>
<evidence type="ECO:0000256" key="1">
    <source>
        <dbReference type="SAM" id="MobiDB-lite"/>
    </source>
</evidence>
<evidence type="ECO:0000313" key="3">
    <source>
        <dbReference type="Proteomes" id="UP000299102"/>
    </source>
</evidence>
<organism evidence="2 3">
    <name type="scientific">Eumeta variegata</name>
    <name type="common">Bagworm moth</name>
    <name type="synonym">Eumeta japonica</name>
    <dbReference type="NCBI Taxonomy" id="151549"/>
    <lineage>
        <taxon>Eukaryota</taxon>
        <taxon>Metazoa</taxon>
        <taxon>Ecdysozoa</taxon>
        <taxon>Arthropoda</taxon>
        <taxon>Hexapoda</taxon>
        <taxon>Insecta</taxon>
        <taxon>Pterygota</taxon>
        <taxon>Neoptera</taxon>
        <taxon>Endopterygota</taxon>
        <taxon>Lepidoptera</taxon>
        <taxon>Glossata</taxon>
        <taxon>Ditrysia</taxon>
        <taxon>Tineoidea</taxon>
        <taxon>Psychidae</taxon>
        <taxon>Oiketicinae</taxon>
        <taxon>Eumeta</taxon>
    </lineage>
</organism>
<feature type="region of interest" description="Disordered" evidence="1">
    <location>
        <begin position="39"/>
        <end position="65"/>
    </location>
</feature>
<protein>
    <submittedName>
        <fullName evidence="2">Uncharacterized protein</fullName>
    </submittedName>
</protein>
<sequence length="125" mass="14731">MEKNELAKHKIQRMLNESYDEKIFVRKIDSDTKDFAFDVCSESESDETKPSSENDDEHLWSEGDIPPQEYVSTHIYEGREGTIWKSLIVAHSKFSAQHNSRWCSQDSFLPRERDIRSNTQFQPIF</sequence>
<dbReference type="EMBL" id="BGZK01001229">
    <property type="protein sequence ID" value="GBP74931.1"/>
    <property type="molecule type" value="Genomic_DNA"/>
</dbReference>
<gene>
    <name evidence="2" type="ORF">EVAR_54253_1</name>
</gene>
<reference evidence="2 3" key="1">
    <citation type="journal article" date="2019" name="Commun. Biol.">
        <title>The bagworm genome reveals a unique fibroin gene that provides high tensile strength.</title>
        <authorList>
            <person name="Kono N."/>
            <person name="Nakamura H."/>
            <person name="Ohtoshi R."/>
            <person name="Tomita M."/>
            <person name="Numata K."/>
            <person name="Arakawa K."/>
        </authorList>
    </citation>
    <scope>NUCLEOTIDE SEQUENCE [LARGE SCALE GENOMIC DNA]</scope>
</reference>
<accession>A0A4C1YEW2</accession>
<proteinExistence type="predicted"/>